<name>A0A6C0F335_9ZZZZ</name>
<proteinExistence type="predicted"/>
<accession>A0A6C0F335</accession>
<organism evidence="1">
    <name type="scientific">viral metagenome</name>
    <dbReference type="NCBI Taxonomy" id="1070528"/>
    <lineage>
        <taxon>unclassified sequences</taxon>
        <taxon>metagenomes</taxon>
        <taxon>organismal metagenomes</taxon>
    </lineage>
</organism>
<evidence type="ECO:0000313" key="1">
    <source>
        <dbReference type="EMBL" id="QHT35502.1"/>
    </source>
</evidence>
<reference evidence="1" key="1">
    <citation type="journal article" date="2020" name="Nature">
        <title>Giant virus diversity and host interactions through global metagenomics.</title>
        <authorList>
            <person name="Schulz F."/>
            <person name="Roux S."/>
            <person name="Paez-Espino D."/>
            <person name="Jungbluth S."/>
            <person name="Walsh D.A."/>
            <person name="Denef V.J."/>
            <person name="McMahon K.D."/>
            <person name="Konstantinidis K.T."/>
            <person name="Eloe-Fadrosh E.A."/>
            <person name="Kyrpides N.C."/>
            <person name="Woyke T."/>
        </authorList>
    </citation>
    <scope>NUCLEOTIDE SEQUENCE</scope>
    <source>
        <strain evidence="1">GVMAG-M-3300009180-45</strain>
    </source>
</reference>
<sequence>MDLPQPLTYLFTFKMDTYEIAVFEYSDLYNGDHNVSPDKVICEFIEYYTRYFHPEFVEEGDVRLQRGRMWLSYADNSGGDKPRTIMLMGSITDELVANLKEAVAKVYIKTCWECEKEIKDKQRALCEECRDKE</sequence>
<dbReference type="AlphaFoldDB" id="A0A6C0F335"/>
<dbReference type="EMBL" id="MN739022">
    <property type="protein sequence ID" value="QHT35502.1"/>
    <property type="molecule type" value="Genomic_DNA"/>
</dbReference>
<protein>
    <submittedName>
        <fullName evidence="1">Uncharacterized protein</fullName>
    </submittedName>
</protein>